<feature type="domain" description="Fido" evidence="1">
    <location>
        <begin position="188"/>
        <end position="325"/>
    </location>
</feature>
<evidence type="ECO:0000259" key="1">
    <source>
        <dbReference type="PROSITE" id="PS51459"/>
    </source>
</evidence>
<evidence type="ECO:0000313" key="2">
    <source>
        <dbReference type="EMBL" id="QJQ03096.1"/>
    </source>
</evidence>
<dbReference type="RefSeq" id="WP_034358181.1">
    <property type="nucleotide sequence ID" value="NZ_CP008956.1"/>
</dbReference>
<dbReference type="Gene3D" id="1.10.3290.10">
    <property type="entry name" value="Fido-like domain"/>
    <property type="match status" value="1"/>
</dbReference>
<dbReference type="EMBL" id="CP008956">
    <property type="protein sequence ID" value="QJQ03096.1"/>
    <property type="molecule type" value="Genomic_DNA"/>
</dbReference>
<dbReference type="SUPFAM" id="SSF140931">
    <property type="entry name" value="Fic-like"/>
    <property type="match status" value="1"/>
</dbReference>
<name>A0A6M3ZX15_9BURK</name>
<accession>A0A6M3ZX15</accession>
<organism evidence="2 3">
    <name type="scientific">Herbaspirillum rubrisubalbicans Os34</name>
    <dbReference type="NCBI Taxonomy" id="1235827"/>
    <lineage>
        <taxon>Bacteria</taxon>
        <taxon>Pseudomonadati</taxon>
        <taxon>Pseudomonadota</taxon>
        <taxon>Betaproteobacteria</taxon>
        <taxon>Burkholderiales</taxon>
        <taxon>Oxalobacteraceae</taxon>
        <taxon>Herbaspirillum</taxon>
    </lineage>
</organism>
<dbReference type="InterPro" id="IPR036597">
    <property type="entry name" value="Fido-like_dom_sf"/>
</dbReference>
<dbReference type="PROSITE" id="PS51459">
    <property type="entry name" value="FIDO"/>
    <property type="match status" value="1"/>
</dbReference>
<evidence type="ECO:0000313" key="3">
    <source>
        <dbReference type="Proteomes" id="UP000501648"/>
    </source>
</evidence>
<dbReference type="InterPro" id="IPR003812">
    <property type="entry name" value="Fido"/>
</dbReference>
<reference evidence="2 3" key="1">
    <citation type="journal article" date="2012" name="J. Bacteriol.">
        <title>Genome sequence of the pathogenic Herbaspirillum seropedicae strain Os34, isolated from rice roots.</title>
        <authorList>
            <person name="Ye W."/>
            <person name="Ye S."/>
            <person name="Liu J."/>
            <person name="Chang S."/>
            <person name="Chen M."/>
            <person name="Zhu B."/>
            <person name="Guo L."/>
            <person name="An Q."/>
        </authorList>
    </citation>
    <scope>NUCLEOTIDE SEQUENCE [LARGE SCALE GENOMIC DNA]</scope>
    <source>
        <strain evidence="2 3">Os34</strain>
    </source>
</reference>
<dbReference type="Proteomes" id="UP000501648">
    <property type="component" value="Chromosome"/>
</dbReference>
<proteinExistence type="predicted"/>
<protein>
    <recommendedName>
        <fullName evidence="1">Fido domain-containing protein</fullName>
    </recommendedName>
</protein>
<sequence length="347" mass="39715">MRDSIEIKIDISLLGQAMALARGKSRDDVVNDCLKRVIHAELGFITLSDFEKLVPDNELVWSRKSERQIAKMDLQQYLRSEVSYNPAYLEEYVPNQTQLLPAAVKFKLRKLEAAPEPCSKEVMRVLYRNVRLDMIWGSVRLEGTSYTRRGAEKLLTGCEHPHTRESDALVGLKRAFDILFLSDHKLRLDVSTVREIQAALKEPVGRSGDNMAGDPAPMFTHAISSADEIEEPKKRLDLVIEKAAAIRNPFEASFFLWLHLSHLLCFEDGIERTARFAMNIPLLAKGYYPITFYEVNRNDYVMSLVAYFESGDPSIAVDLFSWACRQSVQRYPGFYFVAVNHEARFLR</sequence>
<dbReference type="AlphaFoldDB" id="A0A6M3ZX15"/>
<gene>
    <name evidence="2" type="ORF">C798_23555</name>
</gene>